<evidence type="ECO:0000313" key="2">
    <source>
        <dbReference type="EMBL" id="KTG09822.1"/>
    </source>
</evidence>
<accession>A0A0W1R931</accession>
<dbReference type="Gene3D" id="3.40.630.30">
    <property type="match status" value="1"/>
</dbReference>
<reference evidence="2 3" key="1">
    <citation type="submission" date="2015-12" db="EMBL/GenBank/DDBJ databases">
        <title>Haloprofundus marisrubri gen. nov., sp. nov., an extremely halophilic archaeon isolated from the Discovery deep brine-seawater interface in the Red Sea.</title>
        <authorList>
            <person name="Zhang G."/>
            <person name="Stingl U."/>
            <person name="Rashid M."/>
        </authorList>
    </citation>
    <scope>NUCLEOTIDE SEQUENCE [LARGE SCALE GENOMIC DNA]</scope>
    <source>
        <strain evidence="2 3">SB9</strain>
    </source>
</reference>
<comment type="caution">
    <text evidence="2">The sequence shown here is derived from an EMBL/GenBank/DDBJ whole genome shotgun (WGS) entry which is preliminary data.</text>
</comment>
<dbReference type="GO" id="GO:0008999">
    <property type="term" value="F:protein-N-terminal-alanine acetyltransferase activity"/>
    <property type="evidence" value="ECO:0007669"/>
    <property type="project" value="TreeGrafter"/>
</dbReference>
<protein>
    <recommendedName>
        <fullName evidence="1">N-acetyltransferase domain-containing protein</fullName>
    </recommendedName>
</protein>
<dbReference type="InterPro" id="IPR051908">
    <property type="entry name" value="Ribosomal_N-acetyltransferase"/>
</dbReference>
<keyword evidence="3" id="KW-1185">Reference proteome</keyword>
<dbReference type="SUPFAM" id="SSF55729">
    <property type="entry name" value="Acyl-CoA N-acyltransferases (Nat)"/>
    <property type="match status" value="1"/>
</dbReference>
<dbReference type="GO" id="GO:1990189">
    <property type="term" value="F:protein N-terminal-serine acetyltransferase activity"/>
    <property type="evidence" value="ECO:0007669"/>
    <property type="project" value="TreeGrafter"/>
</dbReference>
<evidence type="ECO:0000313" key="3">
    <source>
        <dbReference type="Proteomes" id="UP000054387"/>
    </source>
</evidence>
<dbReference type="Pfam" id="PF13302">
    <property type="entry name" value="Acetyltransf_3"/>
    <property type="match status" value="1"/>
</dbReference>
<name>A0A0W1R931_9EURY</name>
<sequence length="196" mass="22992">MFPTEIDTDRLRLVRCCRENLPARELYRYIGHDAPNADELSRYTMWDPHRTLKEAHDYLTDIEAQWNEREQATYIVHSKEAGDEFAGVTNLHLGWKRRSAELGIWLRKPYWGRGYSGERAAALLELAFERLGLKLVGAAHQDGNEKSRQAIERYIDEHGGQYDGVLRNWILKGDEVRDLHRYTVSWEQYEEARQSA</sequence>
<feature type="domain" description="N-acetyltransferase" evidence="1">
    <location>
        <begin position="38"/>
        <end position="183"/>
    </location>
</feature>
<dbReference type="PANTHER" id="PTHR43441">
    <property type="entry name" value="RIBOSOMAL-PROTEIN-SERINE ACETYLTRANSFERASE"/>
    <property type="match status" value="1"/>
</dbReference>
<dbReference type="PROSITE" id="PS51186">
    <property type="entry name" value="GNAT"/>
    <property type="match status" value="1"/>
</dbReference>
<dbReference type="EMBL" id="LOPU01000018">
    <property type="protein sequence ID" value="KTG09822.1"/>
    <property type="molecule type" value="Genomic_DNA"/>
</dbReference>
<gene>
    <name evidence="2" type="ORF">AUR64_09335</name>
</gene>
<dbReference type="InterPro" id="IPR000182">
    <property type="entry name" value="GNAT_dom"/>
</dbReference>
<dbReference type="OrthoDB" id="120213at2157"/>
<dbReference type="GO" id="GO:0005737">
    <property type="term" value="C:cytoplasm"/>
    <property type="evidence" value="ECO:0007669"/>
    <property type="project" value="TreeGrafter"/>
</dbReference>
<evidence type="ECO:0000259" key="1">
    <source>
        <dbReference type="PROSITE" id="PS51186"/>
    </source>
</evidence>
<dbReference type="STRING" id="1514971.AUR64_09335"/>
<dbReference type="Proteomes" id="UP000054387">
    <property type="component" value="Unassembled WGS sequence"/>
</dbReference>
<dbReference type="AlphaFoldDB" id="A0A0W1R931"/>
<dbReference type="RefSeq" id="WP_058581177.1">
    <property type="nucleotide sequence ID" value="NZ_LOPU01000018.1"/>
</dbReference>
<dbReference type="InterPro" id="IPR016181">
    <property type="entry name" value="Acyl_CoA_acyltransferase"/>
</dbReference>
<organism evidence="2 3">
    <name type="scientific">Haloprofundus marisrubri</name>
    <dbReference type="NCBI Taxonomy" id="1514971"/>
    <lineage>
        <taxon>Archaea</taxon>
        <taxon>Methanobacteriati</taxon>
        <taxon>Methanobacteriota</taxon>
        <taxon>Stenosarchaea group</taxon>
        <taxon>Halobacteria</taxon>
        <taxon>Halobacteriales</taxon>
        <taxon>Haloferacaceae</taxon>
        <taxon>Haloprofundus</taxon>
    </lineage>
</organism>
<dbReference type="PANTHER" id="PTHR43441:SF2">
    <property type="entry name" value="FAMILY ACETYLTRANSFERASE, PUTATIVE (AFU_ORTHOLOGUE AFUA_7G00850)-RELATED"/>
    <property type="match status" value="1"/>
</dbReference>
<proteinExistence type="predicted"/>